<sequence length="269" mass="29191">MKNFENKKVLITGAASGIGKLMAEKLAKRGAVVFVVDMNLEAAQTVVSSIKSSGGKAHAFFADVSNLESLKKLKSDISALGLGLDVLVNNAGVVFGGEFEKLPLEKHLTTYRVNVDGLVAMTYLFFDDLRKSKDANIVNLASASGLIGLPYGTTYASSKWAVIGFSESLRLELLERGIENVHVTTVCPSYISTGMFAGVKAPMLLPWLKPEAIVEKIIHGIEKDCAFIKEPFVVKWVDLLKGILPLKIFTFVNKLLGVSTSMTHWKGRA</sequence>
<dbReference type="GO" id="GO:0016616">
    <property type="term" value="F:oxidoreductase activity, acting on the CH-OH group of donors, NAD or NADP as acceptor"/>
    <property type="evidence" value="ECO:0007669"/>
    <property type="project" value="TreeGrafter"/>
</dbReference>
<evidence type="ECO:0000313" key="4">
    <source>
        <dbReference type="EMBL" id="AUN99219.1"/>
    </source>
</evidence>
<reference evidence="4 5" key="1">
    <citation type="submission" date="2018-01" db="EMBL/GenBank/DDBJ databases">
        <title>Complete genome sequence of Bacteriovorax stolpii DSM12778.</title>
        <authorList>
            <person name="Tang B."/>
            <person name="Chang J."/>
        </authorList>
    </citation>
    <scope>NUCLEOTIDE SEQUENCE [LARGE SCALE GENOMIC DNA]</scope>
    <source>
        <strain evidence="4 5">DSM 12778</strain>
    </source>
</reference>
<protein>
    <submittedName>
        <fullName evidence="4">Short-chain dehydrogenase</fullName>
    </submittedName>
</protein>
<gene>
    <name evidence="4" type="ORF">C0V70_14125</name>
</gene>
<dbReference type="InterPro" id="IPR020904">
    <property type="entry name" value="Sc_DH/Rdtase_CS"/>
</dbReference>
<evidence type="ECO:0000313" key="5">
    <source>
        <dbReference type="Proteomes" id="UP000235584"/>
    </source>
</evidence>
<dbReference type="SUPFAM" id="SSF51735">
    <property type="entry name" value="NAD(P)-binding Rossmann-fold domains"/>
    <property type="match status" value="1"/>
</dbReference>
<dbReference type="Gene3D" id="3.40.50.720">
    <property type="entry name" value="NAD(P)-binding Rossmann-like Domain"/>
    <property type="match status" value="1"/>
</dbReference>
<name>A0A2K9NUM5_BACTC</name>
<keyword evidence="5" id="KW-1185">Reference proteome</keyword>
<dbReference type="InterPro" id="IPR036291">
    <property type="entry name" value="NAD(P)-bd_dom_sf"/>
</dbReference>
<dbReference type="RefSeq" id="WP_102244510.1">
    <property type="nucleotide sequence ID" value="NZ_CP025704.1"/>
</dbReference>
<dbReference type="EMBL" id="CP025704">
    <property type="protein sequence ID" value="AUN99219.1"/>
    <property type="molecule type" value="Genomic_DNA"/>
</dbReference>
<dbReference type="PANTHER" id="PTHR24322:SF736">
    <property type="entry name" value="RETINOL DEHYDROGENASE 10"/>
    <property type="match status" value="1"/>
</dbReference>
<comment type="similarity">
    <text evidence="1 3">Belongs to the short-chain dehydrogenases/reductases (SDR) family.</text>
</comment>
<keyword evidence="2" id="KW-0560">Oxidoreductase</keyword>
<dbReference type="PANTHER" id="PTHR24322">
    <property type="entry name" value="PKSB"/>
    <property type="match status" value="1"/>
</dbReference>
<accession>A0A2K9NUM5</accession>
<dbReference type="KEGG" id="bsto:C0V70_14125"/>
<organism evidence="4 5">
    <name type="scientific">Bacteriovorax stolpii</name>
    <name type="common">Bdellovibrio stolpii</name>
    <dbReference type="NCBI Taxonomy" id="960"/>
    <lineage>
        <taxon>Bacteria</taxon>
        <taxon>Pseudomonadati</taxon>
        <taxon>Bdellovibrionota</taxon>
        <taxon>Bacteriovoracia</taxon>
        <taxon>Bacteriovoracales</taxon>
        <taxon>Bacteriovoracaceae</taxon>
        <taxon>Bacteriovorax</taxon>
    </lineage>
</organism>
<dbReference type="OrthoDB" id="5290625at2"/>
<evidence type="ECO:0000256" key="2">
    <source>
        <dbReference type="ARBA" id="ARBA00023002"/>
    </source>
</evidence>
<proteinExistence type="inferred from homology"/>
<dbReference type="AlphaFoldDB" id="A0A2K9NUM5"/>
<dbReference type="InterPro" id="IPR002347">
    <property type="entry name" value="SDR_fam"/>
</dbReference>
<evidence type="ECO:0000256" key="1">
    <source>
        <dbReference type="ARBA" id="ARBA00006484"/>
    </source>
</evidence>
<dbReference type="Proteomes" id="UP000235584">
    <property type="component" value="Chromosome"/>
</dbReference>
<dbReference type="Pfam" id="PF00106">
    <property type="entry name" value="adh_short"/>
    <property type="match status" value="1"/>
</dbReference>
<dbReference type="PRINTS" id="PR00080">
    <property type="entry name" value="SDRFAMILY"/>
</dbReference>
<dbReference type="PRINTS" id="PR00081">
    <property type="entry name" value="GDHRDH"/>
</dbReference>
<dbReference type="PROSITE" id="PS00061">
    <property type="entry name" value="ADH_SHORT"/>
    <property type="match status" value="1"/>
</dbReference>
<evidence type="ECO:0000256" key="3">
    <source>
        <dbReference type="RuleBase" id="RU000363"/>
    </source>
</evidence>